<proteinExistence type="predicted"/>
<feature type="repeat" description="ANK" evidence="3">
    <location>
        <begin position="383"/>
        <end position="415"/>
    </location>
</feature>
<keyword evidence="2 3" id="KW-0040">ANK repeat</keyword>
<sequence length="933" mass="100430">MKRIFKEAALIFTVCIFLAGCASTPVKSASVQELIMQGRYDEAKEIFKTKTDINAVDENGDSALHVAARVNEADLVSFLIIKGADTEVRNNDGDTALHVAIKNDAIDAAKVLAIVHGDIFAKDAEENTALEIALEKGDVWYEAMITSQTGELRDIDGESIVHYFVKTRDEKAINRCIQVGVPLSVRDNYGLTPLDLAFKNAENAASVRIAAKLLLAGATPVRGDYAYFEDAVRTHNMILRFNDGQTPLHLATIDGHTGVVDYILNDNSSVRTIDLLKAQDISGATALHEAVRYGRVDIANLLLKHGSNVNSMDSIGKTPILLIIPEAAQQDMYPLLLRYKANVNQKDMYGDTVLHVATMANAPVNTLSLLVSNGAVVNERNKEGVTPLALAIETQHPEQVKFYAQNGADVYAEDMQGNTPITKALDSETREMLETLITKTNVNSTDSSGNTALHIAVNRDAPIDYIRYLVEIGSDVNARNKNGDSALFITVQKNRRDAGDLLLEKNADIFATNTQNNSPLRLALTRGGDVQDWLITSKTLNSTDGSGNTPLHYASEWHLNGAIIALIQKGAKVDAQNGNGESAVYSAVKGGDDSPATINVLVANGLVIDSKDKLGRDNLGNTPLHAAVKWNAFNTAKNLIALGVDVDAQNLSGKTALSDACRSAKKDMAVLLIRSGADINATDATGRTVLMDAISSSNEELVRLLLQYKANVQVQEMSGRNAYHEAALTGNIGIINLIRKSGGNPLARDAAGDTPFSLVLNSDISVIQAVLGSDITIADSDGNTPIHIAVHKHADRKTLTQLLNMGYPASQRNGKGLTALNEAVAANEKSQALVLLEYGADPYISTTTGENALTTVFTTKNTDLLDAIVKYNATKTDRQGDGILHYASRTADRATVEHLVALKLDKNVRNISGETPAQMAARWGRADIAELLK</sequence>
<evidence type="ECO:0000256" key="3">
    <source>
        <dbReference type="PROSITE-ProRule" id="PRU00023"/>
    </source>
</evidence>
<dbReference type="RefSeq" id="WP_221301060.1">
    <property type="nucleotide sequence ID" value="NZ_CP031518.1"/>
</dbReference>
<dbReference type="Pfam" id="PF12796">
    <property type="entry name" value="Ank_2"/>
    <property type="match status" value="7"/>
</dbReference>
<gene>
    <name evidence="4" type="ORF">HNP76_001162</name>
</gene>
<evidence type="ECO:0000313" key="4">
    <source>
        <dbReference type="EMBL" id="MBB5225805.1"/>
    </source>
</evidence>
<protein>
    <recommendedName>
        <fullName evidence="6">Ankyrin repeat-containing protein</fullName>
    </recommendedName>
</protein>
<evidence type="ECO:0000313" key="5">
    <source>
        <dbReference type="Proteomes" id="UP000518887"/>
    </source>
</evidence>
<feature type="repeat" description="ANK" evidence="3">
    <location>
        <begin position="92"/>
        <end position="124"/>
    </location>
</feature>
<dbReference type="InterPro" id="IPR002110">
    <property type="entry name" value="Ankyrin_rpt"/>
</dbReference>
<feature type="repeat" description="ANK" evidence="3">
    <location>
        <begin position="59"/>
        <end position="91"/>
    </location>
</feature>
<feature type="repeat" description="ANK" evidence="3">
    <location>
        <begin position="685"/>
        <end position="717"/>
    </location>
</feature>
<feature type="repeat" description="ANK" evidence="3">
    <location>
        <begin position="482"/>
        <end position="514"/>
    </location>
</feature>
<feature type="repeat" description="ANK" evidence="3">
    <location>
        <begin position="546"/>
        <end position="578"/>
    </location>
</feature>
<accession>A0A7W8G8P0</accession>
<dbReference type="Gene3D" id="1.25.40.20">
    <property type="entry name" value="Ankyrin repeat-containing domain"/>
    <property type="match status" value="6"/>
</dbReference>
<dbReference type="AlphaFoldDB" id="A0A7W8G8P0"/>
<name>A0A7W8G8P0_9SPIR</name>
<dbReference type="PANTHER" id="PTHR24198">
    <property type="entry name" value="ANKYRIN REPEAT AND PROTEIN KINASE DOMAIN-CONTAINING PROTEIN"/>
    <property type="match status" value="1"/>
</dbReference>
<feature type="repeat" description="ANK" evidence="3">
    <location>
        <begin position="652"/>
        <end position="684"/>
    </location>
</feature>
<dbReference type="PROSITE" id="PS51257">
    <property type="entry name" value="PROKAR_LIPOPROTEIN"/>
    <property type="match status" value="1"/>
</dbReference>
<keyword evidence="5" id="KW-1185">Reference proteome</keyword>
<dbReference type="SUPFAM" id="SSF48403">
    <property type="entry name" value="Ankyrin repeat"/>
    <property type="match status" value="4"/>
</dbReference>
<organism evidence="4 5">
    <name type="scientific">Treponema ruminis</name>
    <dbReference type="NCBI Taxonomy" id="744515"/>
    <lineage>
        <taxon>Bacteria</taxon>
        <taxon>Pseudomonadati</taxon>
        <taxon>Spirochaetota</taxon>
        <taxon>Spirochaetia</taxon>
        <taxon>Spirochaetales</taxon>
        <taxon>Treponemataceae</taxon>
        <taxon>Treponema</taxon>
    </lineage>
</organism>
<feature type="repeat" description="ANK" evidence="3">
    <location>
        <begin position="448"/>
        <end position="481"/>
    </location>
</feature>
<feature type="repeat" description="ANK" evidence="3">
    <location>
        <begin position="243"/>
        <end position="275"/>
    </location>
</feature>
<feature type="repeat" description="ANK" evidence="3">
    <location>
        <begin position="579"/>
        <end position="613"/>
    </location>
</feature>
<evidence type="ECO:0000256" key="2">
    <source>
        <dbReference type="ARBA" id="ARBA00023043"/>
    </source>
</evidence>
<comment type="caution">
    <text evidence="4">The sequence shown here is derived from an EMBL/GenBank/DDBJ whole genome shotgun (WGS) entry which is preliminary data.</text>
</comment>
<dbReference type="Proteomes" id="UP000518887">
    <property type="component" value="Unassembled WGS sequence"/>
</dbReference>
<dbReference type="PROSITE" id="PS50297">
    <property type="entry name" value="ANK_REP_REGION"/>
    <property type="match status" value="9"/>
</dbReference>
<dbReference type="EMBL" id="JACHFQ010000003">
    <property type="protein sequence ID" value="MBB5225805.1"/>
    <property type="molecule type" value="Genomic_DNA"/>
</dbReference>
<dbReference type="SMART" id="SM00248">
    <property type="entry name" value="ANK"/>
    <property type="match status" value="21"/>
</dbReference>
<feature type="repeat" description="ANK" evidence="3">
    <location>
        <begin position="781"/>
        <end position="814"/>
    </location>
</feature>
<feature type="repeat" description="ANK" evidence="3">
    <location>
        <begin position="349"/>
        <end position="382"/>
    </location>
</feature>
<dbReference type="PRINTS" id="PR01415">
    <property type="entry name" value="ANKYRIN"/>
</dbReference>
<dbReference type="InterPro" id="IPR036770">
    <property type="entry name" value="Ankyrin_rpt-contain_sf"/>
</dbReference>
<feature type="repeat" description="ANK" evidence="3">
    <location>
        <begin position="282"/>
        <end position="314"/>
    </location>
</feature>
<keyword evidence="1" id="KW-0677">Repeat</keyword>
<evidence type="ECO:0008006" key="6">
    <source>
        <dbReference type="Google" id="ProtNLM"/>
    </source>
</evidence>
<feature type="repeat" description="ANK" evidence="3">
    <location>
        <begin position="619"/>
        <end position="651"/>
    </location>
</feature>
<dbReference type="PROSITE" id="PS50088">
    <property type="entry name" value="ANK_REPEAT"/>
    <property type="match status" value="15"/>
</dbReference>
<feature type="repeat" description="ANK" evidence="3">
    <location>
        <begin position="718"/>
        <end position="750"/>
    </location>
</feature>
<reference evidence="4 5" key="1">
    <citation type="submission" date="2020-08" db="EMBL/GenBank/DDBJ databases">
        <title>Genomic Encyclopedia of Type Strains, Phase IV (KMG-IV): sequencing the most valuable type-strain genomes for metagenomic binning, comparative biology and taxonomic classification.</title>
        <authorList>
            <person name="Goeker M."/>
        </authorList>
    </citation>
    <scope>NUCLEOTIDE SEQUENCE [LARGE SCALE GENOMIC DNA]</scope>
    <source>
        <strain evidence="4 5">DSM 103462</strain>
    </source>
</reference>
<evidence type="ECO:0000256" key="1">
    <source>
        <dbReference type="ARBA" id="ARBA00022737"/>
    </source>
</evidence>
<dbReference type="PANTHER" id="PTHR24198:SF165">
    <property type="entry name" value="ANKYRIN REPEAT-CONTAINING PROTEIN-RELATED"/>
    <property type="match status" value="1"/>
</dbReference>